<name>A0A921S7S8_SORBI</name>
<evidence type="ECO:0000313" key="2">
    <source>
        <dbReference type="EMBL" id="KAG0552082.1"/>
    </source>
</evidence>
<protein>
    <submittedName>
        <fullName evidence="2">Uncharacterized protein</fullName>
    </submittedName>
</protein>
<feature type="region of interest" description="Disordered" evidence="1">
    <location>
        <begin position="16"/>
        <end position="110"/>
    </location>
</feature>
<reference evidence="2" key="1">
    <citation type="journal article" date="2019" name="BMC Genomics">
        <title>A new reference genome for Sorghum bicolor reveals high levels of sequence similarity between sweet and grain genotypes: implications for the genetics of sugar metabolism.</title>
        <authorList>
            <person name="Cooper E.A."/>
            <person name="Brenton Z.W."/>
            <person name="Flinn B.S."/>
            <person name="Jenkins J."/>
            <person name="Shu S."/>
            <person name="Flowers D."/>
            <person name="Luo F."/>
            <person name="Wang Y."/>
            <person name="Xia P."/>
            <person name="Barry K."/>
            <person name="Daum C."/>
            <person name="Lipzen A."/>
            <person name="Yoshinaga Y."/>
            <person name="Schmutz J."/>
            <person name="Saski C."/>
            <person name="Vermerris W."/>
            <person name="Kresovich S."/>
        </authorList>
    </citation>
    <scope>NUCLEOTIDE SEQUENCE</scope>
</reference>
<accession>A0A921S7S8</accession>
<comment type="caution">
    <text evidence="2">The sequence shown here is derived from an EMBL/GenBank/DDBJ whole genome shotgun (WGS) entry which is preliminary data.</text>
</comment>
<sequence length="110" mass="12044">MTRDHHHVFCVRRLGIPRTPPSFSQKTTRELGTSDPLGRAAHLACRAHAWETPPEPDGSGTARRKTTTPARPPAPPPIETKRNETRPGPGAQQPSRQKRSRSRGLASPSS</sequence>
<dbReference type="AlphaFoldDB" id="A0A921S7S8"/>
<organism evidence="2 3">
    <name type="scientific">Sorghum bicolor</name>
    <name type="common">Sorghum</name>
    <name type="synonym">Sorghum vulgare</name>
    <dbReference type="NCBI Taxonomy" id="4558"/>
    <lineage>
        <taxon>Eukaryota</taxon>
        <taxon>Viridiplantae</taxon>
        <taxon>Streptophyta</taxon>
        <taxon>Embryophyta</taxon>
        <taxon>Tracheophyta</taxon>
        <taxon>Spermatophyta</taxon>
        <taxon>Magnoliopsida</taxon>
        <taxon>Liliopsida</taxon>
        <taxon>Poales</taxon>
        <taxon>Poaceae</taxon>
        <taxon>PACMAD clade</taxon>
        <taxon>Panicoideae</taxon>
        <taxon>Andropogonodae</taxon>
        <taxon>Andropogoneae</taxon>
        <taxon>Sorghinae</taxon>
        <taxon>Sorghum</taxon>
    </lineage>
</organism>
<evidence type="ECO:0000256" key="1">
    <source>
        <dbReference type="SAM" id="MobiDB-lite"/>
    </source>
</evidence>
<reference evidence="2" key="2">
    <citation type="submission" date="2020-10" db="EMBL/GenBank/DDBJ databases">
        <authorList>
            <person name="Cooper E.A."/>
            <person name="Brenton Z.W."/>
            <person name="Flinn B.S."/>
            <person name="Jenkins J."/>
            <person name="Shu S."/>
            <person name="Flowers D."/>
            <person name="Luo F."/>
            <person name="Wang Y."/>
            <person name="Xia P."/>
            <person name="Barry K."/>
            <person name="Daum C."/>
            <person name="Lipzen A."/>
            <person name="Yoshinaga Y."/>
            <person name="Schmutz J."/>
            <person name="Saski C."/>
            <person name="Vermerris W."/>
            <person name="Kresovich S."/>
        </authorList>
    </citation>
    <scope>NUCLEOTIDE SEQUENCE</scope>
</reference>
<dbReference type="EMBL" id="CM027680">
    <property type="protein sequence ID" value="KAG0552082.1"/>
    <property type="molecule type" value="Genomic_DNA"/>
</dbReference>
<evidence type="ECO:0000313" key="3">
    <source>
        <dbReference type="Proteomes" id="UP000807115"/>
    </source>
</evidence>
<gene>
    <name evidence="2" type="ORF">BDA96_01G478100</name>
</gene>
<proteinExistence type="predicted"/>
<dbReference type="Proteomes" id="UP000807115">
    <property type="component" value="Chromosome 1"/>
</dbReference>